<reference evidence="1" key="1">
    <citation type="submission" date="2023-03" db="EMBL/GenBank/DDBJ databases">
        <title>Draft assemblies of triclosan tolerant bacteria isolated from returned activated sludge.</title>
        <authorList>
            <person name="Van Hamelsveld S."/>
        </authorList>
    </citation>
    <scope>NUCLEOTIDE SEQUENCE</scope>
    <source>
        <strain evidence="1">GW210012_S60</strain>
    </source>
</reference>
<sequence length="179" mass="20248">MDEEHFYSSFLKVLAKRDEDYSSYLNTTYGALRAPKRLEQSEITDEGKGVNDTVIERFDPIATERTLTVRYKQVIENPVTKNLIWAIGKDGSLFVAVDLKDPKRGHPSMTGLQAARIAGEMWWVPNAEGGAWVVNHGSGRYSFDYANPRDFLSNAITKIASFFPDDTFDIEPVPLRRQA</sequence>
<dbReference type="Proteomes" id="UP001217741">
    <property type="component" value="Unassembled WGS sequence"/>
</dbReference>
<protein>
    <submittedName>
        <fullName evidence="1">Uncharacterized protein</fullName>
    </submittedName>
</protein>
<evidence type="ECO:0000313" key="1">
    <source>
        <dbReference type="EMBL" id="MDF3874764.1"/>
    </source>
</evidence>
<proteinExistence type="predicted"/>
<gene>
    <name evidence="1" type="ORF">P3W50_30535</name>
</gene>
<organism evidence="1 2">
    <name type="scientific">Pseudomonas putida</name>
    <name type="common">Arthrobacter siderocapsulatus</name>
    <dbReference type="NCBI Taxonomy" id="303"/>
    <lineage>
        <taxon>Bacteria</taxon>
        <taxon>Pseudomonadati</taxon>
        <taxon>Pseudomonadota</taxon>
        <taxon>Gammaproteobacteria</taxon>
        <taxon>Pseudomonadales</taxon>
        <taxon>Pseudomonadaceae</taxon>
        <taxon>Pseudomonas</taxon>
    </lineage>
</organism>
<comment type="caution">
    <text evidence="1">The sequence shown here is derived from an EMBL/GenBank/DDBJ whole genome shotgun (WGS) entry which is preliminary data.</text>
</comment>
<dbReference type="RefSeq" id="WP_276238597.1">
    <property type="nucleotide sequence ID" value="NZ_JARJLN010000196.1"/>
</dbReference>
<dbReference type="AlphaFoldDB" id="A0AAW6Q1I4"/>
<evidence type="ECO:0000313" key="2">
    <source>
        <dbReference type="Proteomes" id="UP001217741"/>
    </source>
</evidence>
<accession>A0AAW6Q1I4</accession>
<dbReference type="EMBL" id="JARJLO010000451">
    <property type="protein sequence ID" value="MDF3874764.1"/>
    <property type="molecule type" value="Genomic_DNA"/>
</dbReference>
<name>A0AAW6Q1I4_PSEPU</name>